<dbReference type="SUPFAM" id="SSF51126">
    <property type="entry name" value="Pectin lyase-like"/>
    <property type="match status" value="1"/>
</dbReference>
<evidence type="ECO:0000256" key="5">
    <source>
        <dbReference type="ARBA" id="ARBA00022723"/>
    </source>
</evidence>
<evidence type="ECO:0000256" key="2">
    <source>
        <dbReference type="ARBA" id="ARBA00005220"/>
    </source>
</evidence>
<feature type="domain" description="Pectate lyase" evidence="11">
    <location>
        <begin position="171"/>
        <end position="368"/>
    </location>
</feature>
<gene>
    <name evidence="12" type="ORF">CEURO_LOCUS16173</name>
</gene>
<evidence type="ECO:0000256" key="4">
    <source>
        <dbReference type="ARBA" id="ARBA00012272"/>
    </source>
</evidence>
<dbReference type="InterPro" id="IPR045032">
    <property type="entry name" value="PEL"/>
</dbReference>
<evidence type="ECO:0000259" key="11">
    <source>
        <dbReference type="SMART" id="SM00656"/>
    </source>
</evidence>
<dbReference type="InterPro" id="IPR012334">
    <property type="entry name" value="Pectin_lyas_fold"/>
</dbReference>
<dbReference type="EC" id="4.2.2.2" evidence="4 10"/>
<evidence type="ECO:0000256" key="10">
    <source>
        <dbReference type="RuleBase" id="RU361123"/>
    </source>
</evidence>
<evidence type="ECO:0000313" key="13">
    <source>
        <dbReference type="Proteomes" id="UP001152484"/>
    </source>
</evidence>
<dbReference type="PRINTS" id="PR00807">
    <property type="entry name" value="AMBALLERGEN"/>
</dbReference>
<dbReference type="Pfam" id="PF04431">
    <property type="entry name" value="Pec_lyase_N"/>
    <property type="match status" value="1"/>
</dbReference>
<name>A0A9P0ZKE5_CUSEU</name>
<dbReference type="InterPro" id="IPR007524">
    <property type="entry name" value="Pec_lyase_N"/>
</dbReference>
<organism evidence="12 13">
    <name type="scientific">Cuscuta europaea</name>
    <name type="common">European dodder</name>
    <dbReference type="NCBI Taxonomy" id="41803"/>
    <lineage>
        <taxon>Eukaryota</taxon>
        <taxon>Viridiplantae</taxon>
        <taxon>Streptophyta</taxon>
        <taxon>Embryophyta</taxon>
        <taxon>Tracheophyta</taxon>
        <taxon>Spermatophyta</taxon>
        <taxon>Magnoliopsida</taxon>
        <taxon>eudicotyledons</taxon>
        <taxon>Gunneridae</taxon>
        <taxon>Pentapetalae</taxon>
        <taxon>asterids</taxon>
        <taxon>lamiids</taxon>
        <taxon>Solanales</taxon>
        <taxon>Convolvulaceae</taxon>
        <taxon>Cuscuteae</taxon>
        <taxon>Cuscuta</taxon>
        <taxon>Cuscuta subgen. Cuscuta</taxon>
    </lineage>
</organism>
<feature type="signal peptide" evidence="10">
    <location>
        <begin position="1"/>
        <end position="26"/>
    </location>
</feature>
<dbReference type="AlphaFoldDB" id="A0A9P0ZKE5"/>
<dbReference type="PANTHER" id="PTHR31683:SF181">
    <property type="entry name" value="PECTATE LYASE 6-RELATED"/>
    <property type="match status" value="1"/>
</dbReference>
<evidence type="ECO:0000256" key="8">
    <source>
        <dbReference type="ARBA" id="ARBA00023180"/>
    </source>
</evidence>
<dbReference type="GO" id="GO:0046872">
    <property type="term" value="F:metal ion binding"/>
    <property type="evidence" value="ECO:0007669"/>
    <property type="project" value="UniProtKB-KW"/>
</dbReference>
<dbReference type="InterPro" id="IPR002022">
    <property type="entry name" value="Pec_lyase"/>
</dbReference>
<dbReference type="InterPro" id="IPR011050">
    <property type="entry name" value="Pectin_lyase_fold/virulence"/>
</dbReference>
<comment type="pathway">
    <text evidence="2 10">Glycan metabolism; pectin degradation; 2-dehydro-3-deoxy-D-gluconate from pectin: step 2/5.</text>
</comment>
<comment type="caution">
    <text evidence="12">The sequence shown here is derived from an EMBL/GenBank/DDBJ whole genome shotgun (WGS) entry which is preliminary data.</text>
</comment>
<dbReference type="Proteomes" id="UP001152484">
    <property type="component" value="Unassembled WGS sequence"/>
</dbReference>
<accession>A0A9P0ZKE5</accession>
<comment type="catalytic activity">
    <reaction evidence="1 10">
        <text>Eliminative cleavage of (1-&gt;4)-alpha-D-galacturonan to give oligosaccharides with 4-deoxy-alpha-D-galact-4-enuronosyl groups at their non-reducing ends.</text>
        <dbReference type="EC" id="4.2.2.2"/>
    </reaction>
</comment>
<keyword evidence="7 10" id="KW-0106">Calcium</keyword>
<keyword evidence="6 10" id="KW-0732">Signal</keyword>
<evidence type="ECO:0000256" key="1">
    <source>
        <dbReference type="ARBA" id="ARBA00000695"/>
    </source>
</evidence>
<dbReference type="GO" id="GO:0030570">
    <property type="term" value="F:pectate lyase activity"/>
    <property type="evidence" value="ECO:0007669"/>
    <property type="project" value="UniProtKB-EC"/>
</dbReference>
<protein>
    <recommendedName>
        <fullName evidence="4 10">Pectate lyase</fullName>
        <ecNumber evidence="4 10">4.2.2.2</ecNumber>
    </recommendedName>
</protein>
<dbReference type="PANTHER" id="PTHR31683">
    <property type="entry name" value="PECTATE LYASE 18-RELATED"/>
    <property type="match status" value="1"/>
</dbReference>
<keyword evidence="13" id="KW-1185">Reference proteome</keyword>
<comment type="cofactor">
    <cofactor evidence="10">
        <name>Ca(2+)</name>
        <dbReference type="ChEBI" id="CHEBI:29108"/>
    </cofactor>
    <text evidence="10">Binds 1 Ca(2+) ion. Required for its activity.</text>
</comment>
<dbReference type="SMART" id="SM00656">
    <property type="entry name" value="Amb_all"/>
    <property type="match status" value="1"/>
</dbReference>
<dbReference type="Pfam" id="PF00544">
    <property type="entry name" value="Pectate_lyase_4"/>
    <property type="match status" value="1"/>
</dbReference>
<dbReference type="OrthoDB" id="1637350at2759"/>
<evidence type="ECO:0000256" key="3">
    <source>
        <dbReference type="ARBA" id="ARBA00010980"/>
    </source>
</evidence>
<evidence type="ECO:0000313" key="12">
    <source>
        <dbReference type="EMBL" id="CAH9103561.1"/>
    </source>
</evidence>
<feature type="chain" id="PRO_5040530576" description="Pectate lyase" evidence="10">
    <location>
        <begin position="27"/>
        <end position="448"/>
    </location>
</feature>
<keyword evidence="5 10" id="KW-0479">Metal-binding</keyword>
<evidence type="ECO:0000256" key="9">
    <source>
        <dbReference type="ARBA" id="ARBA00023239"/>
    </source>
</evidence>
<sequence>MARFYFNYCALLFVALTSIIVPSILGHIGEFDEVWRRRAAEAWENALKTYEPDPYNVTAAFNSHVQKTLSEHGAKKMNKSTRRELGIKKYTGPCNATNPIDRCWRCDPKWETNRKRLADCGLGFGRKAVGGKNGGFYVVTDSSDNPLNPKPGTLRHAVIRKEPLWIIFARSMNIRLEQELIMQGDKTIDGRGVQVHITGGAGITLQFIKNVIIHGIYVHNIVQGSGGLVRDSVDHYGIRTRSDGDGISIFGSSDIWIDHVSMKNCYDGLIDAIEGSTGITISNSHFTDHNEVMLFGANDNSKKDEIMQITLAFNHFGKRLVQRMPRCRFGYIHVVNNDYTHWNMYAIGGSANPTIISQGNRFIAPPDMFKKEVTHRAAGSEEEWKQWVWRSEGDIFMNGAFFVQSGDPTYTSKQNNLHYDGIKAFKGEEVTWLTRFAGALACKIGFPC</sequence>
<comment type="similarity">
    <text evidence="3 10">Belongs to the polysaccharide lyase 1 family.</text>
</comment>
<keyword evidence="8" id="KW-0325">Glycoprotein</keyword>
<evidence type="ECO:0000256" key="7">
    <source>
        <dbReference type="ARBA" id="ARBA00022837"/>
    </source>
</evidence>
<dbReference type="Gene3D" id="2.160.20.10">
    <property type="entry name" value="Single-stranded right-handed beta-helix, Pectin lyase-like"/>
    <property type="match status" value="1"/>
</dbReference>
<proteinExistence type="inferred from homology"/>
<evidence type="ECO:0000256" key="6">
    <source>
        <dbReference type="ARBA" id="ARBA00022729"/>
    </source>
</evidence>
<dbReference type="InterPro" id="IPR018082">
    <property type="entry name" value="AmbAllergen"/>
</dbReference>
<keyword evidence="9 10" id="KW-0456">Lyase</keyword>
<reference evidence="12" key="1">
    <citation type="submission" date="2022-07" db="EMBL/GenBank/DDBJ databases">
        <authorList>
            <person name="Macas J."/>
            <person name="Novak P."/>
            <person name="Neumann P."/>
        </authorList>
    </citation>
    <scope>NUCLEOTIDE SEQUENCE</scope>
</reference>
<dbReference type="EMBL" id="CAMAPE010000045">
    <property type="protein sequence ID" value="CAH9103561.1"/>
    <property type="molecule type" value="Genomic_DNA"/>
</dbReference>